<reference evidence="2" key="1">
    <citation type="submission" date="2020-01" db="EMBL/GenBank/DDBJ databases">
        <title>Identification and distribution of gene clusters putatively required for synthesis of sphingolipid metabolism inhibitors in phylogenetically diverse species of the filamentous fungus Fusarium.</title>
        <authorList>
            <person name="Kim H.-S."/>
            <person name="Busman M."/>
            <person name="Brown D.W."/>
            <person name="Divon H."/>
            <person name="Uhlig S."/>
            <person name="Proctor R.H."/>
        </authorList>
    </citation>
    <scope>NUCLEOTIDE SEQUENCE</scope>
    <source>
        <strain evidence="2">NRRL 53441</strain>
    </source>
</reference>
<proteinExistence type="predicted"/>
<dbReference type="OrthoDB" id="4449395at2759"/>
<dbReference type="AlphaFoldDB" id="A0A8H4PD63"/>
<name>A0A8H4PD63_9HYPO</name>
<evidence type="ECO:0000313" key="3">
    <source>
        <dbReference type="Proteomes" id="UP000605986"/>
    </source>
</evidence>
<keyword evidence="3" id="KW-1185">Reference proteome</keyword>
<comment type="caution">
    <text evidence="2">The sequence shown here is derived from an EMBL/GenBank/DDBJ whole genome shotgun (WGS) entry which is preliminary data.</text>
</comment>
<protein>
    <recommendedName>
        <fullName evidence="4">Methanethiol oxidase</fullName>
    </recommendedName>
</protein>
<dbReference type="EMBL" id="JAADJG010000061">
    <property type="protein sequence ID" value="KAF4456347.1"/>
    <property type="molecule type" value="Genomic_DNA"/>
</dbReference>
<dbReference type="SUPFAM" id="SSF101898">
    <property type="entry name" value="NHL repeat"/>
    <property type="match status" value="1"/>
</dbReference>
<sequence>MAIYPVCWLLQLGLLIASVTCFVQPDGKPDSSQHVLHVDGAYPQIVTGLRDPAHIVVHDASGKVSWNWTNADFVNQTIPDELKSCLKKGGSLTDAKWANNGGSILSIYANAVVMINHYPEDKSKDKNITFGMCLDTHDLGGTHGIELVPDGKLAIATTSPSENGTIKVVNVSLGTTSPYPDYLQELDGLPAVHNLVWDQTANSLWADGNFSTAPSKVHIIGPPKTLDDEWPDSTPWWDGGHDITPVPNKRQLLITSDLDLHLFDISSETFQNGTEVLKGPWFKGFEPVSSHKDQLPRADIKSSSLHESGGTLYVQADWKDYYSKQVNYLSPGSKVSNITFPQNLYRSRWFSAVPGWDAAS</sequence>
<feature type="signal peptide" evidence="1">
    <location>
        <begin position="1"/>
        <end position="21"/>
    </location>
</feature>
<organism evidence="2 3">
    <name type="scientific">Fusarium austroafricanum</name>
    <dbReference type="NCBI Taxonomy" id="2364996"/>
    <lineage>
        <taxon>Eukaryota</taxon>
        <taxon>Fungi</taxon>
        <taxon>Dikarya</taxon>
        <taxon>Ascomycota</taxon>
        <taxon>Pezizomycotina</taxon>
        <taxon>Sordariomycetes</taxon>
        <taxon>Hypocreomycetidae</taxon>
        <taxon>Hypocreales</taxon>
        <taxon>Nectriaceae</taxon>
        <taxon>Fusarium</taxon>
        <taxon>Fusarium concolor species complex</taxon>
    </lineage>
</organism>
<evidence type="ECO:0000256" key="1">
    <source>
        <dbReference type="SAM" id="SignalP"/>
    </source>
</evidence>
<accession>A0A8H4PD63</accession>
<dbReference type="Proteomes" id="UP000605986">
    <property type="component" value="Unassembled WGS sequence"/>
</dbReference>
<keyword evidence="1" id="KW-0732">Signal</keyword>
<evidence type="ECO:0008006" key="4">
    <source>
        <dbReference type="Google" id="ProtNLM"/>
    </source>
</evidence>
<evidence type="ECO:0000313" key="2">
    <source>
        <dbReference type="EMBL" id="KAF4456347.1"/>
    </source>
</evidence>
<feature type="chain" id="PRO_5034395810" description="Methanethiol oxidase" evidence="1">
    <location>
        <begin position="22"/>
        <end position="360"/>
    </location>
</feature>
<gene>
    <name evidence="2" type="ORF">F53441_1506</name>
</gene>